<dbReference type="STRING" id="560819.SAMN05428998_12237"/>
<keyword evidence="8" id="KW-1185">Reference proteome</keyword>
<evidence type="ECO:0000256" key="4">
    <source>
        <dbReference type="ARBA" id="ARBA00022801"/>
    </source>
</evidence>
<comment type="similarity">
    <text evidence="2">Belongs to the metallo-beta-lactamase superfamily.</text>
</comment>
<proteinExistence type="inferred from homology"/>
<dbReference type="EMBL" id="FWZX01000022">
    <property type="protein sequence ID" value="SMF58660.1"/>
    <property type="molecule type" value="Genomic_DNA"/>
</dbReference>
<evidence type="ECO:0000313" key="7">
    <source>
        <dbReference type="EMBL" id="SMF58660.1"/>
    </source>
</evidence>
<evidence type="ECO:0000256" key="1">
    <source>
        <dbReference type="ARBA" id="ARBA00001947"/>
    </source>
</evidence>
<dbReference type="AlphaFoldDB" id="A0A1Y6CK16"/>
<dbReference type="PANTHER" id="PTHR42978:SF2">
    <property type="entry name" value="102 KBASES UNSTABLE REGION: FROM 1 TO 119443"/>
    <property type="match status" value="1"/>
</dbReference>
<keyword evidence="4" id="KW-0378">Hydrolase</keyword>
<dbReference type="SUPFAM" id="SSF56281">
    <property type="entry name" value="Metallo-hydrolase/oxidoreductase"/>
    <property type="match status" value="1"/>
</dbReference>
<dbReference type="InterPro" id="IPR001279">
    <property type="entry name" value="Metallo-B-lactamas"/>
</dbReference>
<reference evidence="7 8" key="1">
    <citation type="submission" date="2017-04" db="EMBL/GenBank/DDBJ databases">
        <authorList>
            <person name="Afonso C.L."/>
            <person name="Miller P.J."/>
            <person name="Scott M.A."/>
            <person name="Spackman E."/>
            <person name="Goraichik I."/>
            <person name="Dimitrov K.M."/>
            <person name="Suarez D.L."/>
            <person name="Swayne D.E."/>
        </authorList>
    </citation>
    <scope>NUCLEOTIDE SEQUENCE [LARGE SCALE GENOMIC DNA]</scope>
    <source>
        <strain evidence="7 8">USBA 355</strain>
    </source>
</reference>
<dbReference type="Proteomes" id="UP000192917">
    <property type="component" value="Unassembled WGS sequence"/>
</dbReference>
<dbReference type="GO" id="GO:0016787">
    <property type="term" value="F:hydrolase activity"/>
    <property type="evidence" value="ECO:0007669"/>
    <property type="project" value="UniProtKB-KW"/>
</dbReference>
<keyword evidence="3" id="KW-0479">Metal-binding</keyword>
<dbReference type="Gene3D" id="3.60.15.10">
    <property type="entry name" value="Ribonuclease Z/Hydroxyacylglutathione hydrolase-like"/>
    <property type="match status" value="1"/>
</dbReference>
<dbReference type="PANTHER" id="PTHR42978">
    <property type="entry name" value="QUORUM-QUENCHING LACTONASE YTNP-RELATED-RELATED"/>
    <property type="match status" value="1"/>
</dbReference>
<dbReference type="InterPro" id="IPR051013">
    <property type="entry name" value="MBL_superfamily_lactonases"/>
</dbReference>
<keyword evidence="5" id="KW-0862">Zinc</keyword>
<accession>A0A1Y6CK16</accession>
<evidence type="ECO:0000259" key="6">
    <source>
        <dbReference type="SMART" id="SM00849"/>
    </source>
</evidence>
<dbReference type="SMART" id="SM00849">
    <property type="entry name" value="Lactamase_B"/>
    <property type="match status" value="1"/>
</dbReference>
<comment type="cofactor">
    <cofactor evidence="1">
        <name>Zn(2+)</name>
        <dbReference type="ChEBI" id="CHEBI:29105"/>
    </cofactor>
</comment>
<dbReference type="GO" id="GO:0046872">
    <property type="term" value="F:metal ion binding"/>
    <property type="evidence" value="ECO:0007669"/>
    <property type="project" value="UniProtKB-KW"/>
</dbReference>
<dbReference type="InterPro" id="IPR036866">
    <property type="entry name" value="RibonucZ/Hydroxyglut_hydro"/>
</dbReference>
<dbReference type="Pfam" id="PF00753">
    <property type="entry name" value="Lactamase_B"/>
    <property type="match status" value="1"/>
</dbReference>
<organism evidence="7 8">
    <name type="scientific">Tistlia consotensis USBA 355</name>
    <dbReference type="NCBI Taxonomy" id="560819"/>
    <lineage>
        <taxon>Bacteria</taxon>
        <taxon>Pseudomonadati</taxon>
        <taxon>Pseudomonadota</taxon>
        <taxon>Alphaproteobacteria</taxon>
        <taxon>Rhodospirillales</taxon>
        <taxon>Rhodovibrionaceae</taxon>
        <taxon>Tistlia</taxon>
    </lineage>
</organism>
<sequence length="253" mass="27682">MKMHVLSGGRLRMKKFIYFPAADREETVELPVSCLLLRHAQGNVLFDTGCHPSVCSDPEARWGKLARAMVPLMDETDTLPAGLASLGLSPDDIDVVVNSHFHPDHCGCNGYFRKATVVVHEKELAAARAPEAAAAGYFPQDWDQPMPLEAIAGQRDLFGDGRLVLLPLPGHTAGLIGALATLERSGTFLLASDAVPFRENLDREIIPKNTWSADQLARTFDEIRRLEAGGATVLCGHDEAQWRSLRKGPEAYD</sequence>
<evidence type="ECO:0000313" key="8">
    <source>
        <dbReference type="Proteomes" id="UP000192917"/>
    </source>
</evidence>
<dbReference type="RefSeq" id="WP_085124883.1">
    <property type="nucleotide sequence ID" value="NZ_FWZX01000022.1"/>
</dbReference>
<feature type="domain" description="Metallo-beta-lactamase" evidence="6">
    <location>
        <begin position="31"/>
        <end position="237"/>
    </location>
</feature>
<evidence type="ECO:0000256" key="2">
    <source>
        <dbReference type="ARBA" id="ARBA00007749"/>
    </source>
</evidence>
<gene>
    <name evidence="7" type="ORF">SAMN05428998_12237</name>
</gene>
<dbReference type="CDD" id="cd07729">
    <property type="entry name" value="AHL_lactonase_MBL-fold"/>
    <property type="match status" value="1"/>
</dbReference>
<protein>
    <submittedName>
        <fullName evidence="7">Glyoxylase, beta-lactamase superfamily II</fullName>
    </submittedName>
</protein>
<evidence type="ECO:0000256" key="5">
    <source>
        <dbReference type="ARBA" id="ARBA00022833"/>
    </source>
</evidence>
<name>A0A1Y6CK16_9PROT</name>
<evidence type="ECO:0000256" key="3">
    <source>
        <dbReference type="ARBA" id="ARBA00022723"/>
    </source>
</evidence>